<dbReference type="RefSeq" id="WP_256550057.1">
    <property type="nucleotide sequence ID" value="NZ_CP101751.1"/>
</dbReference>
<accession>A0ABY5INF8</accession>
<dbReference type="Proteomes" id="UP001059844">
    <property type="component" value="Chromosome"/>
</dbReference>
<proteinExistence type="predicted"/>
<organism evidence="2 3">
    <name type="scientific">Flavobacterium cerinum</name>
    <dbReference type="NCBI Taxonomy" id="2502784"/>
    <lineage>
        <taxon>Bacteria</taxon>
        <taxon>Pseudomonadati</taxon>
        <taxon>Bacteroidota</taxon>
        <taxon>Flavobacteriia</taxon>
        <taxon>Flavobacteriales</taxon>
        <taxon>Flavobacteriaceae</taxon>
        <taxon>Flavobacterium</taxon>
    </lineage>
</organism>
<feature type="domain" description="Toxin SymE-like" evidence="1">
    <location>
        <begin position="18"/>
        <end position="72"/>
    </location>
</feature>
<name>A0ABY5INF8_9FLAO</name>
<gene>
    <name evidence="2" type="ORF">NOX80_12140</name>
</gene>
<protein>
    <submittedName>
        <fullName evidence="2">Type I toxin-antitoxin system SymE family toxin</fullName>
    </submittedName>
</protein>
<evidence type="ECO:0000313" key="2">
    <source>
        <dbReference type="EMBL" id="UUC44383.1"/>
    </source>
</evidence>
<dbReference type="EMBL" id="CP101751">
    <property type="protein sequence ID" value="UUC44383.1"/>
    <property type="molecule type" value="Genomic_DNA"/>
</dbReference>
<evidence type="ECO:0000313" key="3">
    <source>
        <dbReference type="Proteomes" id="UP001059844"/>
    </source>
</evidence>
<reference evidence="2" key="1">
    <citation type="submission" date="2022-07" db="EMBL/GenBank/DDBJ databases">
        <title>Isolation, identification, and degradation of a PFOSA degrading strain from sewage treatment plant.</title>
        <authorList>
            <person name="Zhang L."/>
            <person name="Huo Y."/>
        </authorList>
    </citation>
    <scope>NUCLEOTIDE SEQUENCE</scope>
    <source>
        <strain evidence="2">C1</strain>
    </source>
</reference>
<sequence>MKKVNSIKGNNTNRQFQQRRVTVYGKRFERANSKYVDYPQIRFAGKWLADCGFTTGMKVKLTCSYRKIVITVDTRQKR</sequence>
<evidence type="ECO:0000259" key="1">
    <source>
        <dbReference type="Pfam" id="PF08845"/>
    </source>
</evidence>
<dbReference type="Pfam" id="PF08845">
    <property type="entry name" value="SymE_toxin"/>
    <property type="match status" value="1"/>
</dbReference>
<dbReference type="InterPro" id="IPR014944">
    <property type="entry name" value="Toxin_SymE-like"/>
</dbReference>
<keyword evidence="3" id="KW-1185">Reference proteome</keyword>